<reference evidence="2" key="1">
    <citation type="submission" date="2019-11" db="EMBL/GenBank/DDBJ databases">
        <title>Microbial mats filling the niche in hypersaline microbial mats.</title>
        <authorList>
            <person name="Wong H.L."/>
            <person name="Macleod F.I."/>
            <person name="White R.A. III"/>
            <person name="Burns B.P."/>
        </authorList>
    </citation>
    <scope>NUCLEOTIDE SEQUENCE</scope>
    <source>
        <strain evidence="2">Rbin_158</strain>
    </source>
</reference>
<evidence type="ECO:0000313" key="3">
    <source>
        <dbReference type="Proteomes" id="UP000649604"/>
    </source>
</evidence>
<dbReference type="Pfam" id="PF04126">
    <property type="entry name" value="Cyclophil_like"/>
    <property type="match status" value="1"/>
</dbReference>
<dbReference type="AlphaFoldDB" id="A0A9D5JY94"/>
<proteinExistence type="predicted"/>
<comment type="caution">
    <text evidence="2">The sequence shown here is derived from an EMBL/GenBank/DDBJ whole genome shotgun (WGS) entry which is preliminary data.</text>
</comment>
<dbReference type="EMBL" id="WJJP01000496">
    <property type="protein sequence ID" value="MBD3325916.1"/>
    <property type="molecule type" value="Genomic_DNA"/>
</dbReference>
<evidence type="ECO:0000313" key="2">
    <source>
        <dbReference type="EMBL" id="MBD3325916.1"/>
    </source>
</evidence>
<sequence length="124" mass="13327">MKNITIAVETITLAAQLNDSETAQKVWEALPIEGSANTWGDEIYFSIPVALDQAPDAQAEVEIGTLGYWEPGQAFCIFYGQTPASTGEKPRAASPVNIFGRVLDDATQLRGVRSGARVKVTQAD</sequence>
<organism evidence="2 3">
    <name type="scientific">candidate division KSB3 bacterium</name>
    <dbReference type="NCBI Taxonomy" id="2044937"/>
    <lineage>
        <taxon>Bacteria</taxon>
        <taxon>candidate division KSB3</taxon>
    </lineage>
</organism>
<dbReference type="SUPFAM" id="SSF50891">
    <property type="entry name" value="Cyclophilin-like"/>
    <property type="match status" value="1"/>
</dbReference>
<protein>
    <recommendedName>
        <fullName evidence="1">Cyclophilin TM1367-like domain-containing protein</fullName>
    </recommendedName>
</protein>
<name>A0A9D5JY94_9BACT</name>
<accession>A0A9D5JY94</accession>
<evidence type="ECO:0000259" key="1">
    <source>
        <dbReference type="Pfam" id="PF04126"/>
    </source>
</evidence>
<feature type="domain" description="Cyclophilin TM1367-like" evidence="1">
    <location>
        <begin position="2"/>
        <end position="120"/>
    </location>
</feature>
<dbReference type="Proteomes" id="UP000649604">
    <property type="component" value="Unassembled WGS sequence"/>
</dbReference>
<dbReference type="InterPro" id="IPR029000">
    <property type="entry name" value="Cyclophilin-like_dom_sf"/>
</dbReference>
<dbReference type="InterPro" id="IPR025658">
    <property type="entry name" value="Cyclophilin_TM1367"/>
</dbReference>
<gene>
    <name evidence="2" type="ORF">GF339_15120</name>
</gene>
<dbReference type="Gene3D" id="2.40.100.20">
    <property type="match status" value="1"/>
</dbReference>